<evidence type="ECO:0000256" key="1">
    <source>
        <dbReference type="ARBA" id="ARBA00005986"/>
    </source>
</evidence>
<accession>A0A3D8QRF1</accession>
<dbReference type="EMBL" id="PDLN01000016">
    <property type="protein sequence ID" value="RDW64248.1"/>
    <property type="molecule type" value="Genomic_DNA"/>
</dbReference>
<protein>
    <recommendedName>
        <fullName evidence="2">EthD domain-containing protein</fullName>
    </recommendedName>
</protein>
<evidence type="ECO:0000313" key="3">
    <source>
        <dbReference type="EMBL" id="RDW64248.1"/>
    </source>
</evidence>
<name>A0A3D8QRF1_9HELO</name>
<evidence type="ECO:0000259" key="2">
    <source>
        <dbReference type="Pfam" id="PF07110"/>
    </source>
</evidence>
<feature type="domain" description="EthD" evidence="2">
    <location>
        <begin position="14"/>
        <end position="105"/>
    </location>
</feature>
<dbReference type="OrthoDB" id="3183782at2759"/>
<comment type="caution">
    <text evidence="3">The sequence shown here is derived from an EMBL/GenBank/DDBJ whole genome shotgun (WGS) entry which is preliminary data.</text>
</comment>
<evidence type="ECO:0000313" key="4">
    <source>
        <dbReference type="Proteomes" id="UP000256328"/>
    </source>
</evidence>
<dbReference type="Proteomes" id="UP000256328">
    <property type="component" value="Unassembled WGS sequence"/>
</dbReference>
<reference evidence="3 4" key="1">
    <citation type="journal article" date="2018" name="IMA Fungus">
        <title>IMA Genome-F 9: Draft genome sequence of Annulohypoxylon stygium, Aspergillus mulundensis, Berkeleyomyces basicola (syn. Thielaviopsis basicola), Ceratocystis smalleyi, two Cercospora beticola strains, Coleophoma cylindrospora, Fusarium fracticaudum, Phialophora cf. hyalina, and Morchella septimelata.</title>
        <authorList>
            <person name="Wingfield B.D."/>
            <person name="Bills G.F."/>
            <person name="Dong Y."/>
            <person name="Huang W."/>
            <person name="Nel W.J."/>
            <person name="Swalarsk-Parry B.S."/>
            <person name="Vaghefi N."/>
            <person name="Wilken P.M."/>
            <person name="An Z."/>
            <person name="de Beer Z.W."/>
            <person name="De Vos L."/>
            <person name="Chen L."/>
            <person name="Duong T.A."/>
            <person name="Gao Y."/>
            <person name="Hammerbacher A."/>
            <person name="Kikkert J.R."/>
            <person name="Li Y."/>
            <person name="Li H."/>
            <person name="Li K."/>
            <person name="Li Q."/>
            <person name="Liu X."/>
            <person name="Ma X."/>
            <person name="Naidoo K."/>
            <person name="Pethybridge S.J."/>
            <person name="Sun J."/>
            <person name="Steenkamp E.T."/>
            <person name="van der Nest M.A."/>
            <person name="van Wyk S."/>
            <person name="Wingfield M.J."/>
            <person name="Xiong C."/>
            <person name="Yue Q."/>
            <person name="Zhang X."/>
        </authorList>
    </citation>
    <scope>NUCLEOTIDE SEQUENCE [LARGE SCALE GENOMIC DNA]</scope>
    <source>
        <strain evidence="3 4">BP5796</strain>
    </source>
</reference>
<dbReference type="Gene3D" id="3.30.70.100">
    <property type="match status" value="1"/>
</dbReference>
<dbReference type="InterPro" id="IPR009799">
    <property type="entry name" value="EthD_dom"/>
</dbReference>
<gene>
    <name evidence="3" type="ORF">BP5796_10750</name>
</gene>
<keyword evidence="4" id="KW-1185">Reference proteome</keyword>
<dbReference type="SUPFAM" id="SSF54909">
    <property type="entry name" value="Dimeric alpha+beta barrel"/>
    <property type="match status" value="1"/>
</dbReference>
<proteinExistence type="inferred from homology"/>
<sequence>MAVHLTILIKKLDSLTDEQFHTYWSNEHPKIWGSVPIVQAKIVKYSQFHVDAQTTAGLRAAGLPLAEFDGGVEMWADSVEELMAVFQDEEYLRVVVPDEESFLKRSEAVMMLGNDEVKWDIGKKAE</sequence>
<comment type="similarity">
    <text evidence="1">Belongs to the tpcK family.</text>
</comment>
<dbReference type="AlphaFoldDB" id="A0A3D8QRF1"/>
<dbReference type="InterPro" id="IPR011008">
    <property type="entry name" value="Dimeric_a/b-barrel"/>
</dbReference>
<dbReference type="GO" id="GO:0016491">
    <property type="term" value="F:oxidoreductase activity"/>
    <property type="evidence" value="ECO:0007669"/>
    <property type="project" value="InterPro"/>
</dbReference>
<organism evidence="3 4">
    <name type="scientific">Coleophoma crateriformis</name>
    <dbReference type="NCBI Taxonomy" id="565419"/>
    <lineage>
        <taxon>Eukaryota</taxon>
        <taxon>Fungi</taxon>
        <taxon>Dikarya</taxon>
        <taxon>Ascomycota</taxon>
        <taxon>Pezizomycotina</taxon>
        <taxon>Leotiomycetes</taxon>
        <taxon>Helotiales</taxon>
        <taxon>Dermateaceae</taxon>
        <taxon>Coleophoma</taxon>
    </lineage>
</organism>
<dbReference type="Pfam" id="PF07110">
    <property type="entry name" value="EthD"/>
    <property type="match status" value="1"/>
</dbReference>